<evidence type="ECO:0000313" key="3">
    <source>
        <dbReference type="EMBL" id="ODJ85954.1"/>
    </source>
</evidence>
<reference evidence="3 4" key="1">
    <citation type="submission" date="2016-06" db="EMBL/GenBank/DDBJ databases">
        <title>Genome sequence of endosymbiont of Candidatus Endolucinida thiodiazotropha.</title>
        <authorList>
            <person name="Poehlein A."/>
            <person name="Koenig S."/>
            <person name="Heiden S.E."/>
            <person name="Thuermer A."/>
            <person name="Voget S."/>
            <person name="Daniel R."/>
            <person name="Markert S."/>
            <person name="Gros O."/>
            <person name="Schweder T."/>
        </authorList>
    </citation>
    <scope>NUCLEOTIDE SEQUENCE [LARGE SCALE GENOMIC DNA]</scope>
    <source>
        <strain evidence="3 4">COS</strain>
    </source>
</reference>
<dbReference type="AlphaFoldDB" id="A0A7Z0VIS1"/>
<gene>
    <name evidence="3" type="ORF">CODIS_38500</name>
</gene>
<feature type="domain" description="AraC-type transcription regulator ligand-binding" evidence="2">
    <location>
        <begin position="18"/>
        <end position="75"/>
    </location>
</feature>
<evidence type="ECO:0000256" key="1">
    <source>
        <dbReference type="ARBA" id="ARBA00023125"/>
    </source>
</evidence>
<dbReference type="EMBL" id="MARB01000031">
    <property type="protein sequence ID" value="ODJ85954.1"/>
    <property type="molecule type" value="Genomic_DNA"/>
</dbReference>
<evidence type="ECO:0000259" key="2">
    <source>
        <dbReference type="Pfam" id="PF12852"/>
    </source>
</evidence>
<protein>
    <submittedName>
        <fullName evidence="3">Cupin</fullName>
    </submittedName>
</protein>
<dbReference type="Proteomes" id="UP000094769">
    <property type="component" value="Unassembled WGS sequence"/>
</dbReference>
<dbReference type="Pfam" id="PF12852">
    <property type="entry name" value="Cupin_6"/>
    <property type="match status" value="1"/>
</dbReference>
<comment type="caution">
    <text evidence="3">The sequence shown here is derived from an EMBL/GenBank/DDBJ whole genome shotgun (WGS) entry which is preliminary data.</text>
</comment>
<name>A0A7Z0VIS1_9GAMM</name>
<proteinExistence type="predicted"/>
<keyword evidence="4" id="KW-1185">Reference proteome</keyword>
<accession>A0A7Z0VIS1</accession>
<organism evidence="3 4">
    <name type="scientific">Candidatus Thiodiazotropha endolucinida</name>
    <dbReference type="NCBI Taxonomy" id="1655433"/>
    <lineage>
        <taxon>Bacteria</taxon>
        <taxon>Pseudomonadati</taxon>
        <taxon>Pseudomonadota</taxon>
        <taxon>Gammaproteobacteria</taxon>
        <taxon>Chromatiales</taxon>
        <taxon>Sedimenticolaceae</taxon>
        <taxon>Candidatus Thiodiazotropha</taxon>
    </lineage>
</organism>
<dbReference type="InterPro" id="IPR032783">
    <property type="entry name" value="AraC_lig"/>
</dbReference>
<sequence>MAVDHSDTVQSIYIRAERFDHLAGQQLIELLPKILMIDSWANEEGSWFHNTLRFIAQEARALRPGGETVITHLGDHSW</sequence>
<keyword evidence="1" id="KW-0238">DNA-binding</keyword>
<evidence type="ECO:0000313" key="4">
    <source>
        <dbReference type="Proteomes" id="UP000094769"/>
    </source>
</evidence>
<dbReference type="GO" id="GO:0003677">
    <property type="term" value="F:DNA binding"/>
    <property type="evidence" value="ECO:0007669"/>
    <property type="project" value="UniProtKB-KW"/>
</dbReference>